<dbReference type="SMART" id="SM00869">
    <property type="entry name" value="Autotransporter"/>
    <property type="match status" value="1"/>
</dbReference>
<feature type="domain" description="Autotransporter" evidence="2">
    <location>
        <begin position="676"/>
        <end position="930"/>
    </location>
</feature>
<accession>A0ABR9C7D2</accession>
<dbReference type="InterPro" id="IPR044048">
    <property type="entry name" value="Big_12"/>
</dbReference>
<dbReference type="PROSITE" id="PS51208">
    <property type="entry name" value="AUTOTRANSPORTER"/>
    <property type="match status" value="1"/>
</dbReference>
<dbReference type="PANTHER" id="PTHR34677">
    <property type="match status" value="1"/>
</dbReference>
<name>A0ABR9C7D2_9HYPH</name>
<gene>
    <name evidence="3" type="ORF">IG617_05855</name>
</gene>
<dbReference type="Proteomes" id="UP000615687">
    <property type="component" value="Unassembled WGS sequence"/>
</dbReference>
<reference evidence="3 4" key="1">
    <citation type="submission" date="2020-09" db="EMBL/GenBank/DDBJ databases">
        <title>The genome sequence of type strain Labrenzia polysiphoniae KACC 19711.</title>
        <authorList>
            <person name="Liu Y."/>
        </authorList>
    </citation>
    <scope>NUCLEOTIDE SEQUENCE [LARGE SCALE GENOMIC DNA]</scope>
    <source>
        <strain evidence="3 4">KACC 19711</strain>
    </source>
</reference>
<protein>
    <recommendedName>
        <fullName evidence="2">Autotransporter domain-containing protein</fullName>
    </recommendedName>
</protein>
<keyword evidence="4" id="KW-1185">Reference proteome</keyword>
<proteinExistence type="predicted"/>
<evidence type="ECO:0000313" key="4">
    <source>
        <dbReference type="Proteomes" id="UP000615687"/>
    </source>
</evidence>
<comment type="caution">
    <text evidence="3">The sequence shown here is derived from an EMBL/GenBank/DDBJ whole genome shotgun (WGS) entry which is preliminary data.</text>
</comment>
<evidence type="ECO:0000256" key="1">
    <source>
        <dbReference type="SAM" id="MobiDB-lite"/>
    </source>
</evidence>
<evidence type="ECO:0000313" key="3">
    <source>
        <dbReference type="EMBL" id="MBD8875802.1"/>
    </source>
</evidence>
<dbReference type="SUPFAM" id="SSF103515">
    <property type="entry name" value="Autotransporter"/>
    <property type="match status" value="1"/>
</dbReference>
<dbReference type="EMBL" id="JACYXJ010000002">
    <property type="protein sequence ID" value="MBD8875802.1"/>
    <property type="molecule type" value="Genomic_DNA"/>
</dbReference>
<dbReference type="InterPro" id="IPR005546">
    <property type="entry name" value="Autotransporte_beta"/>
</dbReference>
<sequence length="930" mass="95313">MLTGDTLTFEAGGNEANVAKGNATIGLELADTPSGAGMTEPGDGSPVLSGPNSMNGVIAKTSVGTINLSGSTQGGISGPIAPRKRFAAILRRAGRISACVAGLLMFMPGDAQAFDAPSRIDQIVSLDSQCSFYVFVTNNSGGTAGVRIRRFGVETRAAGGVGFLASEHYTSIPAITAAFLQANCKLADVASLVQQGATGTYTAQGYMGVSFEATRTTDGDRYAYLAEIRGATGTTITVNQTLVNAAPTVTLGTPNGPDGSGNYTVTATLSESSSDFTASSLTLTNATATVSGSGSSYTIVLDPVSDGAVSASVPKGAFTDSEGLENWVASNEVTFLADTTPPTISIDPLSGPVAGEYTAAITLSEASTDFTLADLTLTNATATLSGSGTSYTATLTPVADGTVALSVAAGTFSDAVGNTNTAASNEVTATYDATAPTVSIAPLSGPVAGEYTATITLSEASTDFTLADLTLTNATATLSGSGTSYTAVLTPETDGQIALSVAAGSFTDGSGNTNAASNEVTATYDSTAPTVSIKATETSVTGPESINVTVTFSEDVTGFEMSDFSVANGAVTQLQGSGADYIATVASTGRGDLEISIPAGAATDASGNENTASNTLSIANIIVEQTQKVIAQFMQTRASQLLSSQPDLTGFLSGGSQGSFDFVMTSLNGNFDFASQPGINSGFWTRLNGSWTREGTAKSQYVFGAIGHHFKISPTLLVGGMLEFDYLSQQDEQAKINGHGWLAGPYAVARLPDHPLFVEGRLLYGQTSNDISPLGTYTDGFDTERILAQLKISGELGFEQTVVTPSVKLSYTSDDQEAYVDGLGNVIPEQGLELLEGELGLDVRHQVDLPTDSASLELIAGLSMIGSSTRGSGNAARVVPEYEGGRAKVTMGANYILPNGGDFLLDAYYDGIGVQDYESYGLQLGFKLAF</sequence>
<evidence type="ECO:0000259" key="2">
    <source>
        <dbReference type="PROSITE" id="PS51208"/>
    </source>
</evidence>
<organism evidence="3 4">
    <name type="scientific">Roseibium polysiphoniae</name>
    <dbReference type="NCBI Taxonomy" id="2571221"/>
    <lineage>
        <taxon>Bacteria</taxon>
        <taxon>Pseudomonadati</taxon>
        <taxon>Pseudomonadota</taxon>
        <taxon>Alphaproteobacteria</taxon>
        <taxon>Hyphomicrobiales</taxon>
        <taxon>Stappiaceae</taxon>
        <taxon>Roseibium</taxon>
    </lineage>
</organism>
<dbReference type="Pfam" id="PF19078">
    <property type="entry name" value="Big_12"/>
    <property type="match status" value="3"/>
</dbReference>
<feature type="region of interest" description="Disordered" evidence="1">
    <location>
        <begin position="30"/>
        <end position="51"/>
    </location>
</feature>
<dbReference type="RefSeq" id="WP_192108189.1">
    <property type="nucleotide sequence ID" value="NZ_JACYXJ010000002.1"/>
</dbReference>
<dbReference type="InterPro" id="IPR036709">
    <property type="entry name" value="Autotransporte_beta_dom_sf"/>
</dbReference>
<dbReference type="PANTHER" id="PTHR34677:SF3">
    <property type="entry name" value="BACTERIAL IG-LIKE DOMAIN-CONTAINING PROTEIN"/>
    <property type="match status" value="1"/>
</dbReference>